<protein>
    <submittedName>
        <fullName evidence="1">RING-type domain-containing protein</fullName>
    </submittedName>
</protein>
<proteinExistence type="predicted"/>
<evidence type="ECO:0000313" key="1">
    <source>
        <dbReference type="EMBL" id="KAH9804848.1"/>
    </source>
</evidence>
<name>A0ACB8P429_CITSI</name>
<comment type="caution">
    <text evidence="1">The sequence shown here is derived from an EMBL/GenBank/DDBJ whole genome shotgun (WGS) entry which is preliminary data.</text>
</comment>
<gene>
    <name evidence="1" type="ORF">KPL71_002247</name>
</gene>
<dbReference type="Proteomes" id="UP000829398">
    <property type="component" value="Chromosome 1"/>
</dbReference>
<keyword evidence="2" id="KW-1185">Reference proteome</keyword>
<reference evidence="2" key="1">
    <citation type="journal article" date="2023" name="Hortic. Res.">
        <title>A chromosome-level phased genome enabling allele-level studies in sweet orange: a case study on citrus Huanglongbing tolerance.</title>
        <authorList>
            <person name="Wu B."/>
            <person name="Yu Q."/>
            <person name="Deng Z."/>
            <person name="Duan Y."/>
            <person name="Luo F."/>
            <person name="Gmitter F. Jr."/>
        </authorList>
    </citation>
    <scope>NUCLEOTIDE SEQUENCE [LARGE SCALE GENOMIC DNA]</scope>
    <source>
        <strain evidence="2">cv. Valencia</strain>
    </source>
</reference>
<dbReference type="EMBL" id="CM039170">
    <property type="protein sequence ID" value="KAH9804848.1"/>
    <property type="molecule type" value="Genomic_DNA"/>
</dbReference>
<accession>A0ACB8P429</accession>
<sequence>MDTQKIPRLEILEDDDDEVIITHSSRKGSTKKTAISVEQYDEDRDIQLALMASLSNDFINLDDYYDDDELHILNFVPQNTPFGKAKKPFSSRSVTEKGQCSNSKNEVTIEERIETSFICDICVEPKSTDESFSIKGCSHSYCTECMTKYVASKLQENITSINCPVADCKGVLEPEYCRDILPEDVFNRWGNALCEAVILGAQKFYCPFKDCSALLIDDGGEAIRESVCPDCNRMFCAQCKVPWHAGIRCAEFQKLHKDEREPEDIMLMTLAQKENWRRCPNCKIFVEKKEGCRYMRCRCGFSFCYNCGTPSNNYHHQYHYCTHFSAKWSYGILVKLTCYVN</sequence>
<evidence type="ECO:0000313" key="2">
    <source>
        <dbReference type="Proteomes" id="UP000829398"/>
    </source>
</evidence>
<organism evidence="1 2">
    <name type="scientific">Citrus sinensis</name>
    <name type="common">Sweet orange</name>
    <name type="synonym">Citrus aurantium var. sinensis</name>
    <dbReference type="NCBI Taxonomy" id="2711"/>
    <lineage>
        <taxon>Eukaryota</taxon>
        <taxon>Viridiplantae</taxon>
        <taxon>Streptophyta</taxon>
        <taxon>Embryophyta</taxon>
        <taxon>Tracheophyta</taxon>
        <taxon>Spermatophyta</taxon>
        <taxon>Magnoliopsida</taxon>
        <taxon>eudicotyledons</taxon>
        <taxon>Gunneridae</taxon>
        <taxon>Pentapetalae</taxon>
        <taxon>rosids</taxon>
        <taxon>malvids</taxon>
        <taxon>Sapindales</taxon>
        <taxon>Rutaceae</taxon>
        <taxon>Aurantioideae</taxon>
        <taxon>Citrus</taxon>
    </lineage>
</organism>